<gene>
    <name evidence="2" type="ORF">AN1_LOCUS3990</name>
    <name evidence="1" type="ORF">C24_LOCUS3872</name>
</gene>
<dbReference type="AlphaFoldDB" id="A0A5S9WK58"/>
<evidence type="ECO:0000313" key="2">
    <source>
        <dbReference type="EMBL" id="VYS48509.1"/>
    </source>
</evidence>
<dbReference type="OrthoDB" id="10469718at2759"/>
<reference evidence="1 4" key="1">
    <citation type="submission" date="2019-12" db="EMBL/GenBank/DDBJ databases">
        <authorList>
            <person name="Jiao W.-B."/>
            <person name="Schneeberger K."/>
        </authorList>
    </citation>
    <scope>NUCLEOTIDE SEQUENCE [LARGE SCALE GENOMIC DNA]</scope>
    <source>
        <strain evidence="3">cv. An-1</strain>
        <strain evidence="4">cv. C24</strain>
    </source>
</reference>
<proteinExistence type="predicted"/>
<accession>A0A654EGN9</accession>
<accession>A0A5S9WK58</accession>
<dbReference type="Proteomes" id="UP000426265">
    <property type="component" value="Unassembled WGS sequence"/>
</dbReference>
<sequence length="100" mass="11386">MSRAYTTELGPAGSMVSPTLKIVVWAETKEEACVDWLATRHGIITGDLLHLLNGGSIPERIRRSTQRSRERRSTQKSLTSFLLEKRIEKRSSMQFRILEA</sequence>
<dbReference type="EMBL" id="CACRSJ010000104">
    <property type="protein sequence ID" value="VYS48509.1"/>
    <property type="molecule type" value="Genomic_DNA"/>
</dbReference>
<dbReference type="ExpressionAtlas" id="A0A5S9WK58">
    <property type="expression patterns" value="baseline and differential"/>
</dbReference>
<evidence type="ECO:0000313" key="1">
    <source>
        <dbReference type="EMBL" id="CAA0279472.1"/>
    </source>
</evidence>
<organism evidence="1 4">
    <name type="scientific">Arabidopsis thaliana</name>
    <name type="common">Mouse-ear cress</name>
    <dbReference type="NCBI Taxonomy" id="3702"/>
    <lineage>
        <taxon>Eukaryota</taxon>
        <taxon>Viridiplantae</taxon>
        <taxon>Streptophyta</taxon>
        <taxon>Embryophyta</taxon>
        <taxon>Tracheophyta</taxon>
        <taxon>Spermatophyta</taxon>
        <taxon>Magnoliopsida</taxon>
        <taxon>eudicotyledons</taxon>
        <taxon>Gunneridae</taxon>
        <taxon>Pentapetalae</taxon>
        <taxon>rosids</taxon>
        <taxon>malvids</taxon>
        <taxon>Brassicales</taxon>
        <taxon>Brassicaceae</taxon>
        <taxon>Camelineae</taxon>
        <taxon>Arabidopsis</taxon>
    </lineage>
</organism>
<protein>
    <submittedName>
        <fullName evidence="1">Uncharacterized protein</fullName>
    </submittedName>
</protein>
<dbReference type="Proteomes" id="UP000434276">
    <property type="component" value="Unassembled WGS sequence"/>
</dbReference>
<dbReference type="EMBL" id="CACSHJ010000087">
    <property type="protein sequence ID" value="CAA0279472.1"/>
    <property type="molecule type" value="Genomic_DNA"/>
</dbReference>
<name>A0A5S9WK58_ARATH</name>
<evidence type="ECO:0000313" key="4">
    <source>
        <dbReference type="Proteomes" id="UP000434276"/>
    </source>
</evidence>
<evidence type="ECO:0000313" key="3">
    <source>
        <dbReference type="Proteomes" id="UP000426265"/>
    </source>
</evidence>